<reference evidence="2 3" key="1">
    <citation type="submission" date="2022-06" db="EMBL/GenBank/DDBJ databases">
        <title>Janthinobacterium kumbetensis sp. nov., isolated from spring water in Turkey.</title>
        <authorList>
            <person name="Inan Bektas K."/>
            <person name="Belduz A.A."/>
            <person name="Canakci S."/>
            <person name="Nalcaoglu A."/>
            <person name="Ceylan E."/>
            <person name="Kati H."/>
        </authorList>
    </citation>
    <scope>NUCLEOTIDE SEQUENCE [LARGE SCALE GENOMIC DNA]</scope>
    <source>
        <strain evidence="2 3">GK</strain>
    </source>
</reference>
<organism evidence="2 3">
    <name type="scientific">Janthinobacterium kumbetense</name>
    <dbReference type="NCBI Taxonomy" id="2950280"/>
    <lineage>
        <taxon>Bacteria</taxon>
        <taxon>Pseudomonadati</taxon>
        <taxon>Pseudomonadota</taxon>
        <taxon>Betaproteobacteria</taxon>
        <taxon>Burkholderiales</taxon>
        <taxon>Oxalobacteraceae</taxon>
        <taxon>Janthinobacterium</taxon>
    </lineage>
</organism>
<keyword evidence="1" id="KW-0732">Signal</keyword>
<evidence type="ECO:0008006" key="4">
    <source>
        <dbReference type="Google" id="ProtNLM"/>
    </source>
</evidence>
<dbReference type="EMBL" id="JAMQGR010000001">
    <property type="protein sequence ID" value="MCM2565397.1"/>
    <property type="molecule type" value="Genomic_DNA"/>
</dbReference>
<protein>
    <recommendedName>
        <fullName evidence="4">DUF1579 domain-containing protein</fullName>
    </recommendedName>
</protein>
<evidence type="ECO:0000256" key="1">
    <source>
        <dbReference type="SAM" id="SignalP"/>
    </source>
</evidence>
<evidence type="ECO:0000313" key="3">
    <source>
        <dbReference type="Proteomes" id="UP001202243"/>
    </source>
</evidence>
<evidence type="ECO:0000313" key="2">
    <source>
        <dbReference type="EMBL" id="MCM2565397.1"/>
    </source>
</evidence>
<feature type="chain" id="PRO_5045328726" description="DUF1579 domain-containing protein" evidence="1">
    <location>
        <begin position="23"/>
        <end position="166"/>
    </location>
</feature>
<feature type="signal peptide" evidence="1">
    <location>
        <begin position="1"/>
        <end position="22"/>
    </location>
</feature>
<sequence>MRPCLLSFLLLPLLLPTSAALAQPVAALQPMAFLAGHCWKGEFPGGRQTDEHCFQWLYGGRMLRDVHTVRSPGKPDYVGETTYYHDAAEGKVAFLYVENSGGYSRGTMLPADGGLDFPATQYVGASGKALTYRVRWTPSGDAYEAASEMLVDGRWLPQFKLLLKKQ</sequence>
<name>A0ABT0WPY3_9BURK</name>
<dbReference type="RefSeq" id="WP_251349180.1">
    <property type="nucleotide sequence ID" value="NZ_JAMQGR010000001.1"/>
</dbReference>
<gene>
    <name evidence="2" type="ORF">NCG91_07270</name>
</gene>
<accession>A0ABT0WPY3</accession>
<comment type="caution">
    <text evidence="2">The sequence shown here is derived from an EMBL/GenBank/DDBJ whole genome shotgun (WGS) entry which is preliminary data.</text>
</comment>
<proteinExistence type="predicted"/>
<dbReference type="Proteomes" id="UP001202243">
    <property type="component" value="Unassembled WGS sequence"/>
</dbReference>
<keyword evidence="3" id="KW-1185">Reference proteome</keyword>